<protein>
    <recommendedName>
        <fullName evidence="3">MULE transposase domain-containing protein</fullName>
    </recommendedName>
</protein>
<comment type="caution">
    <text evidence="2">The sequence shown here is derived from an EMBL/GenBank/DDBJ whole genome shotgun (WGS) entry which is preliminary data.</text>
</comment>
<name>W6NWW9_HAECO</name>
<evidence type="ECO:0000256" key="1">
    <source>
        <dbReference type="SAM" id="MobiDB-lite"/>
    </source>
</evidence>
<feature type="region of interest" description="Disordered" evidence="1">
    <location>
        <begin position="1"/>
        <end position="23"/>
    </location>
</feature>
<accession>W6NWW9</accession>
<reference evidence="2" key="2">
    <citation type="submission" date="2013-05" db="EMBL/GenBank/DDBJ databases">
        <title>The genome and transcriptome of Haemonchus contortus: a key model parasite for drug and vaccine discovery.</title>
        <authorList>
            <person name="Laing R."/>
            <person name="Kikuchi T."/>
            <person name="Martinelli A."/>
            <person name="Tsai I.J."/>
            <person name="Beech R.N."/>
            <person name="Redman E."/>
            <person name="Holroyd N."/>
            <person name="Bartley D.J."/>
            <person name="Beasley H."/>
            <person name="Britton C."/>
            <person name="Curran D."/>
            <person name="Devaney E."/>
            <person name="Gilabert A."/>
            <person name="Jackson F."/>
            <person name="Hunt M."/>
            <person name="Johnston S."/>
            <person name="Kryukov I."/>
            <person name="Li K."/>
            <person name="Morrison A.A."/>
            <person name="Reid A.J."/>
            <person name="Sargison N."/>
            <person name="Saunders G."/>
            <person name="Wasmuth J.D."/>
            <person name="Wolstenholme A."/>
            <person name="Berriman M."/>
            <person name="Gilleard J.S."/>
            <person name="Cotton J.A."/>
        </authorList>
    </citation>
    <scope>NUCLEOTIDE SEQUENCE [LARGE SCALE GENOMIC DNA]</scope>
    <source>
        <strain evidence="2">ISE/inbred ISE</strain>
    </source>
</reference>
<dbReference type="EMBL" id="CAVP010060360">
    <property type="protein sequence ID" value="CDL96387.1"/>
    <property type="molecule type" value="Genomic_DNA"/>
</dbReference>
<gene>
    <name evidence="2" type="ORF">HCOI_01691600</name>
</gene>
<reference evidence="2" key="1">
    <citation type="submission" date="2013-03" db="EMBL/GenBank/DDBJ databases">
        <authorList>
            <person name="Aslett M."/>
        </authorList>
    </citation>
    <scope>NUCLEOTIDE SEQUENCE [LARGE SCALE GENOMIC DNA]</scope>
    <source>
        <strain evidence="2">ISE/inbred ISE</strain>
    </source>
</reference>
<proteinExistence type="predicted"/>
<evidence type="ECO:0000313" key="2">
    <source>
        <dbReference type="EMBL" id="CDL96387.1"/>
    </source>
</evidence>
<evidence type="ECO:0008006" key="3">
    <source>
        <dbReference type="Google" id="ProtNLM"/>
    </source>
</evidence>
<feature type="non-terminal residue" evidence="2">
    <location>
        <position position="1"/>
    </location>
</feature>
<organism evidence="2">
    <name type="scientific">Haemonchus contortus</name>
    <name type="common">Barber pole worm</name>
    <dbReference type="NCBI Taxonomy" id="6289"/>
    <lineage>
        <taxon>Eukaryota</taxon>
        <taxon>Metazoa</taxon>
        <taxon>Ecdysozoa</taxon>
        <taxon>Nematoda</taxon>
        <taxon>Chromadorea</taxon>
        <taxon>Rhabditida</taxon>
        <taxon>Rhabditina</taxon>
        <taxon>Rhabditomorpha</taxon>
        <taxon>Strongyloidea</taxon>
        <taxon>Trichostrongylidae</taxon>
        <taxon>Haemonchus</taxon>
    </lineage>
</organism>
<sequence length="245" mass="28296">KTFRFKSGEQWWSSSPFPPQPVEKTSEGRYIELKVFPGILMHKFLARLLPLCVPVLLTERISYCWMTESIFGDGRYKQIPAVVRRGASSQFYTIIGEFENFFAIPLLYSFIPDGTEEKTYRRLNSWFWREICPLGGHQDLTHPNCRVILDFEKPAMDAVLGEMPGVHLKGCFFHYTQCILRHRDAVNLRSAASKNRVIGVFFRRIQMLPLLPHQFLGISEALRAPDPILVTVQDHLDNCFFAILA</sequence>
<dbReference type="AlphaFoldDB" id="W6NWW9"/>